<dbReference type="EMBL" id="AP025523">
    <property type="protein sequence ID" value="BDE07365.1"/>
    <property type="molecule type" value="Genomic_DNA"/>
</dbReference>
<dbReference type="Proteomes" id="UP001317532">
    <property type="component" value="Chromosome"/>
</dbReference>
<dbReference type="Gene3D" id="3.40.50.2000">
    <property type="entry name" value="Glycogen Phosphorylase B"/>
    <property type="match status" value="1"/>
</dbReference>
<name>A0AAN2CA76_UNVUL</name>
<sequence length="352" mass="38011">MTPRAFVAGLHLRWDGVWQRPHHLLSRIARRVPVVVVEEPFAAHEDRDEILRDGGVTVVRPRRRRGWSPPLVDDDAIATARAVAGAGTAGVWLYTPMMRALADAFDAAPLVYDVMDELAQFDFAPAGMAEHDRDVLARADLVFCGGRSLYAKRAALGAKARCEPSGVEFERFSADVAPHPLAAGLRGPVFGYVGVIDERIDVALIDALAEAFPDGHVLLVGPVVKLDPARLPRRPNVHLTGGVAYDGLPSWLAGFDVALMPFARNRATEFISPTKTLEYFAARTPVVSTAIADVAAEFADAVFLADDALGFVAAARAALRGDGERVARGVAHAQARTWNAIEARMWDAIEAL</sequence>
<reference evidence="1 2" key="1">
    <citation type="journal article" date="2022" name="ISME Commun">
        <title>Vulcanimicrobium alpinus gen. nov. sp. nov., the first cultivated representative of the candidate phylum 'Eremiobacterota', is a metabolically versatile aerobic anoxygenic phototroph.</title>
        <authorList>
            <person name="Yabe S."/>
            <person name="Muto K."/>
            <person name="Abe K."/>
            <person name="Yokota A."/>
            <person name="Staudigel H."/>
            <person name="Tebo B.M."/>
        </authorList>
    </citation>
    <scope>NUCLEOTIDE SEQUENCE [LARGE SCALE GENOMIC DNA]</scope>
    <source>
        <strain evidence="1 2">WC8-2</strain>
    </source>
</reference>
<evidence type="ECO:0000313" key="1">
    <source>
        <dbReference type="EMBL" id="BDE07365.1"/>
    </source>
</evidence>
<evidence type="ECO:0000313" key="2">
    <source>
        <dbReference type="Proteomes" id="UP001317532"/>
    </source>
</evidence>
<proteinExistence type="predicted"/>
<keyword evidence="2" id="KW-1185">Reference proteome</keyword>
<organism evidence="1 2">
    <name type="scientific">Vulcanimicrobium alpinum</name>
    <dbReference type="NCBI Taxonomy" id="3016050"/>
    <lineage>
        <taxon>Bacteria</taxon>
        <taxon>Bacillati</taxon>
        <taxon>Vulcanimicrobiota</taxon>
        <taxon>Vulcanimicrobiia</taxon>
        <taxon>Vulcanimicrobiales</taxon>
        <taxon>Vulcanimicrobiaceae</taxon>
        <taxon>Vulcanimicrobium</taxon>
    </lineage>
</organism>
<dbReference type="SUPFAM" id="SSF53756">
    <property type="entry name" value="UDP-Glycosyltransferase/glycogen phosphorylase"/>
    <property type="match status" value="1"/>
</dbReference>
<dbReference type="KEGG" id="vab:WPS_26410"/>
<gene>
    <name evidence="1" type="ORF">WPS_26410</name>
</gene>
<dbReference type="AlphaFoldDB" id="A0AAN2CA76"/>
<accession>A0AAN2CA76</accession>
<dbReference type="Pfam" id="PF13692">
    <property type="entry name" value="Glyco_trans_1_4"/>
    <property type="match status" value="1"/>
</dbReference>
<evidence type="ECO:0008006" key="3">
    <source>
        <dbReference type="Google" id="ProtNLM"/>
    </source>
</evidence>
<protein>
    <recommendedName>
        <fullName evidence="3">Glycosyltransferase family 1 protein</fullName>
    </recommendedName>
</protein>